<feature type="compositionally biased region" description="Polar residues" evidence="1">
    <location>
        <begin position="379"/>
        <end position="390"/>
    </location>
</feature>
<keyword evidence="3" id="KW-1185">Reference proteome</keyword>
<evidence type="ECO:0000313" key="2">
    <source>
        <dbReference type="EMBL" id="PJI94472.1"/>
    </source>
</evidence>
<protein>
    <recommendedName>
        <fullName evidence="4">Peptide chain release factor 1</fullName>
    </recommendedName>
</protein>
<evidence type="ECO:0000256" key="1">
    <source>
        <dbReference type="SAM" id="MobiDB-lite"/>
    </source>
</evidence>
<evidence type="ECO:0008006" key="4">
    <source>
        <dbReference type="Google" id="ProtNLM"/>
    </source>
</evidence>
<dbReference type="RefSeq" id="WP_157803653.1">
    <property type="nucleotide sequence ID" value="NZ_PGTZ01000006.1"/>
</dbReference>
<dbReference type="AlphaFoldDB" id="A0A2M8WU59"/>
<dbReference type="Pfam" id="PF18844">
    <property type="entry name" value="baeRF_family2"/>
    <property type="match status" value="1"/>
</dbReference>
<organism evidence="2 3">
    <name type="scientific">Luteimicrobium subarcticum</name>
    <dbReference type="NCBI Taxonomy" id="620910"/>
    <lineage>
        <taxon>Bacteria</taxon>
        <taxon>Bacillati</taxon>
        <taxon>Actinomycetota</taxon>
        <taxon>Actinomycetes</taxon>
        <taxon>Micrococcales</taxon>
        <taxon>Luteimicrobium</taxon>
    </lineage>
</organism>
<dbReference type="Proteomes" id="UP000231586">
    <property type="component" value="Unassembled WGS sequence"/>
</dbReference>
<name>A0A2M8WU59_9MICO</name>
<feature type="region of interest" description="Disordered" evidence="1">
    <location>
        <begin position="378"/>
        <end position="399"/>
    </location>
</feature>
<accession>A0A2M8WU59</accession>
<feature type="region of interest" description="Disordered" evidence="1">
    <location>
        <begin position="137"/>
        <end position="156"/>
    </location>
</feature>
<dbReference type="InterPro" id="IPR040701">
    <property type="entry name" value="Bact_RF_family2"/>
</dbReference>
<sequence length="399" mass="42415">MKIDWLRPLLGEPGPFATVYLDATPSRESTDREIGSRWRSVRRSLESQGAPPGLCDTLEEALRSSARGVGVHGRVLVATEEAGILVDRVLSEPPAVQHGEYGPVPYLIQAARAADETVDHLVVTVDRQGADLTWSVGGERANQPEPLTVEGGHDDITKVKTGSLNDRRLDARAEDSWERNAEAVAAEVDRQVAEHRPELVVLTGEGRSVGLVRGALSKRSVDLLVEVPGGSRSAGAKDSVFAQRLADEVEACRARRRAVVVDAYREGQGRADGSVTALADVVTVLQRGQVRELILSDELRSGSEIDGTEVWVGPEPLQIGSDRASVVALGADDGVHPLPASVALVRAALGQDAGLTFVPAGSVELVDGVGALLRWTDAGTPSESAPTMSGDQRRLRDVV</sequence>
<comment type="caution">
    <text evidence="2">The sequence shown here is derived from an EMBL/GenBank/DDBJ whole genome shotgun (WGS) entry which is preliminary data.</text>
</comment>
<evidence type="ECO:0000313" key="3">
    <source>
        <dbReference type="Proteomes" id="UP000231586"/>
    </source>
</evidence>
<gene>
    <name evidence="2" type="ORF">CLV34_0308</name>
</gene>
<dbReference type="OrthoDB" id="5179393at2"/>
<dbReference type="EMBL" id="PGTZ01000006">
    <property type="protein sequence ID" value="PJI94472.1"/>
    <property type="molecule type" value="Genomic_DNA"/>
</dbReference>
<reference evidence="2 3" key="1">
    <citation type="submission" date="2017-11" db="EMBL/GenBank/DDBJ databases">
        <title>Genomic Encyclopedia of Archaeal and Bacterial Type Strains, Phase II (KMG-II): From Individual Species to Whole Genera.</title>
        <authorList>
            <person name="Goeker M."/>
        </authorList>
    </citation>
    <scope>NUCLEOTIDE SEQUENCE [LARGE SCALE GENOMIC DNA]</scope>
    <source>
        <strain evidence="2 3">DSM 22413</strain>
    </source>
</reference>
<proteinExistence type="predicted"/>